<dbReference type="RefSeq" id="WP_102777843.1">
    <property type="nucleotide sequence ID" value="NZ_CBCSGP010000003.1"/>
</dbReference>
<keyword evidence="1" id="KW-0472">Membrane</keyword>
<keyword evidence="3" id="KW-1185">Reference proteome</keyword>
<comment type="caution">
    <text evidence="2">The sequence shown here is derived from an EMBL/GenBank/DDBJ whole genome shotgun (WGS) entry which is preliminary data.</text>
</comment>
<gene>
    <name evidence="2" type="ORF">AT575_07560</name>
</gene>
<evidence type="ECO:0000256" key="1">
    <source>
        <dbReference type="SAM" id="Phobius"/>
    </source>
</evidence>
<keyword evidence="1" id="KW-0812">Transmembrane</keyword>
<accession>A0A2N8LB22</accession>
<evidence type="ECO:0000313" key="3">
    <source>
        <dbReference type="Proteomes" id="UP000235963"/>
    </source>
</evidence>
<proteinExistence type="predicted"/>
<reference evidence="2 3" key="1">
    <citation type="submission" date="2015-12" db="EMBL/GenBank/DDBJ databases">
        <title>Streptococcus penaeicida sp. nov.</title>
        <authorList>
            <person name="Gomez-Gil B."/>
            <person name="Morales-Covarrubias M."/>
        </authorList>
    </citation>
    <scope>NUCLEOTIDE SEQUENCE [LARGE SCALE GENOMIC DNA]</scope>
    <source>
        <strain evidence="2 3">CAIM 1838</strain>
    </source>
</reference>
<dbReference type="Proteomes" id="UP000235963">
    <property type="component" value="Unassembled WGS sequence"/>
</dbReference>
<dbReference type="AlphaFoldDB" id="A0A2N8LB22"/>
<feature type="transmembrane region" description="Helical" evidence="1">
    <location>
        <begin position="6"/>
        <end position="21"/>
    </location>
</feature>
<evidence type="ECO:0000313" key="2">
    <source>
        <dbReference type="EMBL" id="PND47361.1"/>
    </source>
</evidence>
<organism evidence="2 3">
    <name type="scientific">Streptococcus penaeicida</name>
    <dbReference type="NCBI Taxonomy" id="1765960"/>
    <lineage>
        <taxon>Bacteria</taxon>
        <taxon>Bacillati</taxon>
        <taxon>Bacillota</taxon>
        <taxon>Bacilli</taxon>
        <taxon>Lactobacillales</taxon>
        <taxon>Streptococcaceae</taxon>
        <taxon>Streptococcus</taxon>
    </lineage>
</organism>
<keyword evidence="1" id="KW-1133">Transmembrane helix</keyword>
<sequence>MDNIGYLYLSIVLLILLLLENRSRKKIAKKLTGLLIEKKIPLLEIRKSIHTEVDIIKEINSIYGIGIKNAKEVYDCLYK</sequence>
<name>A0A2N8LB22_9STRE</name>
<dbReference type="EMBL" id="LOCM01000028">
    <property type="protein sequence ID" value="PND47361.1"/>
    <property type="molecule type" value="Genomic_DNA"/>
</dbReference>
<protein>
    <submittedName>
        <fullName evidence="2">Uncharacterized protein</fullName>
    </submittedName>
</protein>